<name>E0XQ86_9GAMM</name>
<proteinExistence type="predicted"/>
<protein>
    <submittedName>
        <fullName evidence="1">Uncharacterized protein</fullName>
    </submittedName>
</protein>
<accession>E0XQ86</accession>
<dbReference type="AlphaFoldDB" id="E0XQ86"/>
<reference evidence="1" key="1">
    <citation type="journal article" date="2011" name="Environ. Microbiol.">
        <title>Time-series analyses of Monterey Bay coastal microbial picoplankton using a 'genome proxy' microarray.</title>
        <authorList>
            <person name="Rich V.I."/>
            <person name="Pham V.D."/>
            <person name="Eppley J."/>
            <person name="Shi Y."/>
            <person name="DeLong E.F."/>
        </authorList>
    </citation>
    <scope>NUCLEOTIDE SEQUENCE</scope>
</reference>
<sequence>MVRNVLTERRTGDRAVAKHERILRHLSRKNFVYPHHYRIVLNRSILYIR</sequence>
<dbReference type="EMBL" id="GU474841">
    <property type="protein sequence ID" value="ADI16577.1"/>
    <property type="molecule type" value="Genomic_DNA"/>
</dbReference>
<evidence type="ECO:0000313" key="1">
    <source>
        <dbReference type="EMBL" id="ADI16577.1"/>
    </source>
</evidence>
<organism evidence="1">
    <name type="scientific">uncultured gamma proteobacterium HF0010_01E20</name>
    <dbReference type="NCBI Taxonomy" id="710977"/>
    <lineage>
        <taxon>Bacteria</taxon>
        <taxon>Pseudomonadati</taxon>
        <taxon>Pseudomonadota</taxon>
        <taxon>Gammaproteobacteria</taxon>
        <taxon>environmental samples</taxon>
    </lineage>
</organism>